<name>T1L5U4_TETUR</name>
<keyword evidence="2" id="KW-1185">Reference proteome</keyword>
<dbReference type="Proteomes" id="UP000015104">
    <property type="component" value="Unassembled WGS sequence"/>
</dbReference>
<accession>T1L5U4</accession>
<dbReference type="AlphaFoldDB" id="T1L5U4"/>
<reference evidence="1" key="2">
    <citation type="submission" date="2015-06" db="UniProtKB">
        <authorList>
            <consortium name="EnsemblMetazoa"/>
        </authorList>
    </citation>
    <scope>IDENTIFICATION</scope>
</reference>
<evidence type="ECO:0000313" key="1">
    <source>
        <dbReference type="EnsemblMetazoa" id="tetur54g00060.1"/>
    </source>
</evidence>
<sequence length="54" mass="6028">MWFARSDHGSEHRFRIANRSLRVSSSALRPYTPLGSSSPTSAYLGYIPHSSAFN</sequence>
<protein>
    <submittedName>
        <fullName evidence="1">Uncharacterized protein</fullName>
    </submittedName>
</protein>
<evidence type="ECO:0000313" key="2">
    <source>
        <dbReference type="Proteomes" id="UP000015104"/>
    </source>
</evidence>
<reference evidence="2" key="1">
    <citation type="submission" date="2011-08" db="EMBL/GenBank/DDBJ databases">
        <authorList>
            <person name="Rombauts S."/>
        </authorList>
    </citation>
    <scope>NUCLEOTIDE SEQUENCE</scope>
    <source>
        <strain evidence="2">London</strain>
    </source>
</reference>
<proteinExistence type="predicted"/>
<organism evidence="1 2">
    <name type="scientific">Tetranychus urticae</name>
    <name type="common">Two-spotted spider mite</name>
    <dbReference type="NCBI Taxonomy" id="32264"/>
    <lineage>
        <taxon>Eukaryota</taxon>
        <taxon>Metazoa</taxon>
        <taxon>Ecdysozoa</taxon>
        <taxon>Arthropoda</taxon>
        <taxon>Chelicerata</taxon>
        <taxon>Arachnida</taxon>
        <taxon>Acari</taxon>
        <taxon>Acariformes</taxon>
        <taxon>Trombidiformes</taxon>
        <taxon>Prostigmata</taxon>
        <taxon>Eleutherengona</taxon>
        <taxon>Raphignathae</taxon>
        <taxon>Tetranychoidea</taxon>
        <taxon>Tetranychidae</taxon>
        <taxon>Tetranychus</taxon>
    </lineage>
</organism>
<dbReference type="EnsemblMetazoa" id="tetur54g00060.1">
    <property type="protein sequence ID" value="tetur54g00060.1"/>
    <property type="gene ID" value="tetur54g00060"/>
</dbReference>
<dbReference type="HOGENOM" id="CLU_3052957_0_0_1"/>
<dbReference type="EMBL" id="CAEY01001460">
    <property type="status" value="NOT_ANNOTATED_CDS"/>
    <property type="molecule type" value="Genomic_DNA"/>
</dbReference>